<name>A0A4Q1BME6_TREME</name>
<comment type="caution">
    <text evidence="3">The sequence shown here is derived from an EMBL/GenBank/DDBJ whole genome shotgun (WGS) entry which is preliminary data.</text>
</comment>
<feature type="region of interest" description="Disordered" evidence="1">
    <location>
        <begin position="1"/>
        <end position="27"/>
    </location>
</feature>
<keyword evidence="2" id="KW-0472">Membrane</keyword>
<evidence type="ECO:0000313" key="3">
    <source>
        <dbReference type="EMBL" id="RXK38998.1"/>
    </source>
</evidence>
<dbReference type="Proteomes" id="UP000289152">
    <property type="component" value="Unassembled WGS sequence"/>
</dbReference>
<feature type="transmembrane region" description="Helical" evidence="2">
    <location>
        <begin position="56"/>
        <end position="81"/>
    </location>
</feature>
<accession>A0A4Q1BME6</accession>
<feature type="compositionally biased region" description="Polar residues" evidence="1">
    <location>
        <begin position="13"/>
        <end position="27"/>
    </location>
</feature>
<sequence length="212" mass="23029">MSPKLMNRLDASRIQSTQAKGGKNMTSKGFAARAQRAAAKNYPGVGEVIGVAQNGWALYTCLGGPLSFIAAILGLLGMGFFHRDKFADPNWQAEQAETIEQMFNMTKEVIHSAPEMMEETKRHVDQVVEVVKQIPFVEIANTIKDTVLDPTKDTLKAQAVEGIEKLKTIPMGDIVNTVKDVGQKTVVHVAGHAAGFTKGLFGMIKNMGVEDL</sequence>
<dbReference type="AlphaFoldDB" id="A0A4Q1BME6"/>
<keyword evidence="4" id="KW-1185">Reference proteome</keyword>
<dbReference type="EMBL" id="SDIL01000038">
    <property type="protein sequence ID" value="RXK38998.1"/>
    <property type="molecule type" value="Genomic_DNA"/>
</dbReference>
<evidence type="ECO:0000313" key="4">
    <source>
        <dbReference type="Proteomes" id="UP000289152"/>
    </source>
</evidence>
<dbReference type="InParanoid" id="A0A4Q1BME6"/>
<evidence type="ECO:0000256" key="1">
    <source>
        <dbReference type="SAM" id="MobiDB-lite"/>
    </source>
</evidence>
<keyword evidence="2" id="KW-0812">Transmembrane</keyword>
<evidence type="ECO:0000256" key="2">
    <source>
        <dbReference type="SAM" id="Phobius"/>
    </source>
</evidence>
<keyword evidence="2" id="KW-1133">Transmembrane helix</keyword>
<protein>
    <submittedName>
        <fullName evidence="3">Uncharacterized protein</fullName>
    </submittedName>
</protein>
<dbReference type="OrthoDB" id="5988651at2759"/>
<organism evidence="3 4">
    <name type="scientific">Tremella mesenterica</name>
    <name type="common">Jelly fungus</name>
    <dbReference type="NCBI Taxonomy" id="5217"/>
    <lineage>
        <taxon>Eukaryota</taxon>
        <taxon>Fungi</taxon>
        <taxon>Dikarya</taxon>
        <taxon>Basidiomycota</taxon>
        <taxon>Agaricomycotina</taxon>
        <taxon>Tremellomycetes</taxon>
        <taxon>Tremellales</taxon>
        <taxon>Tremellaceae</taxon>
        <taxon>Tremella</taxon>
    </lineage>
</organism>
<gene>
    <name evidence="3" type="ORF">M231_03728</name>
</gene>
<reference evidence="3 4" key="1">
    <citation type="submission" date="2016-06" db="EMBL/GenBank/DDBJ databases">
        <title>Evolution of pathogenesis and genome organization in the Tremellales.</title>
        <authorList>
            <person name="Cuomo C."/>
            <person name="Litvintseva A."/>
            <person name="Heitman J."/>
            <person name="Chen Y."/>
            <person name="Sun S."/>
            <person name="Springer D."/>
            <person name="Dromer F."/>
            <person name="Young S."/>
            <person name="Zeng Q."/>
            <person name="Chapman S."/>
            <person name="Gujja S."/>
            <person name="Saif S."/>
            <person name="Birren B."/>
        </authorList>
    </citation>
    <scope>NUCLEOTIDE SEQUENCE [LARGE SCALE GENOMIC DNA]</scope>
    <source>
        <strain evidence="3 4">ATCC 28783</strain>
    </source>
</reference>
<proteinExistence type="predicted"/>
<dbReference type="VEuPathDB" id="FungiDB:TREMEDRAFT_64963"/>